<dbReference type="GO" id="GO:0016407">
    <property type="term" value="F:acetyltransferase activity"/>
    <property type="evidence" value="ECO:0007669"/>
    <property type="project" value="TreeGrafter"/>
</dbReference>
<comment type="cofactor">
    <cofactor evidence="1">
        <name>(R)-lipoate</name>
        <dbReference type="ChEBI" id="CHEBI:83088"/>
    </cofactor>
</comment>
<evidence type="ECO:0000256" key="2">
    <source>
        <dbReference type="ARBA" id="ARBA00022679"/>
    </source>
</evidence>
<evidence type="ECO:0000313" key="6">
    <source>
        <dbReference type="EMBL" id="CAB5040616.1"/>
    </source>
</evidence>
<gene>
    <name evidence="6" type="ORF">UFOPK4248_00311</name>
</gene>
<accession>A0A6J7SI22</accession>
<dbReference type="InterPro" id="IPR011053">
    <property type="entry name" value="Single_hybrid_motif"/>
</dbReference>
<dbReference type="Gene3D" id="2.40.50.100">
    <property type="match status" value="1"/>
</dbReference>
<proteinExistence type="predicted"/>
<keyword evidence="3" id="KW-0450">Lipoyl</keyword>
<organism evidence="6">
    <name type="scientific">freshwater metagenome</name>
    <dbReference type="NCBI Taxonomy" id="449393"/>
    <lineage>
        <taxon>unclassified sequences</taxon>
        <taxon>metagenomes</taxon>
        <taxon>ecological metagenomes</taxon>
    </lineage>
</organism>
<dbReference type="GO" id="GO:0031405">
    <property type="term" value="F:lipoic acid binding"/>
    <property type="evidence" value="ECO:0007669"/>
    <property type="project" value="TreeGrafter"/>
</dbReference>
<feature type="domain" description="Lipoyl-binding" evidence="5">
    <location>
        <begin position="2"/>
        <end position="77"/>
    </location>
</feature>
<keyword evidence="2" id="KW-0808">Transferase</keyword>
<dbReference type="PROSITE" id="PS50968">
    <property type="entry name" value="BIOTINYL_LIPOYL"/>
    <property type="match status" value="1"/>
</dbReference>
<protein>
    <submittedName>
        <fullName evidence="6">Unannotated protein</fullName>
    </submittedName>
</protein>
<dbReference type="PROSITE" id="PS00189">
    <property type="entry name" value="LIPOYL"/>
    <property type="match status" value="1"/>
</dbReference>
<dbReference type="EMBL" id="CAFBQB010000026">
    <property type="protein sequence ID" value="CAB5040616.1"/>
    <property type="molecule type" value="Genomic_DNA"/>
</dbReference>
<dbReference type="GO" id="GO:0005737">
    <property type="term" value="C:cytoplasm"/>
    <property type="evidence" value="ECO:0007669"/>
    <property type="project" value="TreeGrafter"/>
</dbReference>
<evidence type="ECO:0000259" key="5">
    <source>
        <dbReference type="PROSITE" id="PS50968"/>
    </source>
</evidence>
<name>A0A6J7SI22_9ZZZZ</name>
<dbReference type="GO" id="GO:0006086">
    <property type="term" value="P:pyruvate decarboxylation to acetyl-CoA"/>
    <property type="evidence" value="ECO:0007669"/>
    <property type="project" value="TreeGrafter"/>
</dbReference>
<evidence type="ECO:0000256" key="3">
    <source>
        <dbReference type="ARBA" id="ARBA00022823"/>
    </source>
</evidence>
<dbReference type="SUPFAM" id="SSF51230">
    <property type="entry name" value="Single hybrid motif"/>
    <property type="match status" value="1"/>
</dbReference>
<sequence length="79" mass="8546">MLTKIKMPRVGENVNSVFIIEIKAEIGQQINAGDILLSVETDKATIDVESPVSGKILEFLVKINDEIAPGDSYATIETA</sequence>
<evidence type="ECO:0000256" key="4">
    <source>
        <dbReference type="ARBA" id="ARBA00023315"/>
    </source>
</evidence>
<dbReference type="AlphaFoldDB" id="A0A6J7SI22"/>
<evidence type="ECO:0000256" key="1">
    <source>
        <dbReference type="ARBA" id="ARBA00001938"/>
    </source>
</evidence>
<dbReference type="InterPro" id="IPR050743">
    <property type="entry name" value="2-oxoacid_DH_E2_comp"/>
</dbReference>
<keyword evidence="4" id="KW-0012">Acyltransferase</keyword>
<reference evidence="6" key="1">
    <citation type="submission" date="2020-05" db="EMBL/GenBank/DDBJ databases">
        <authorList>
            <person name="Chiriac C."/>
            <person name="Salcher M."/>
            <person name="Ghai R."/>
            <person name="Kavagutti S V."/>
        </authorList>
    </citation>
    <scope>NUCLEOTIDE SEQUENCE</scope>
</reference>
<dbReference type="InterPro" id="IPR000089">
    <property type="entry name" value="Biotin_lipoyl"/>
</dbReference>
<dbReference type="PANTHER" id="PTHR43178">
    <property type="entry name" value="DIHYDROLIPOAMIDE ACETYLTRANSFERASE COMPONENT OF PYRUVATE DEHYDROGENASE COMPLEX"/>
    <property type="match status" value="1"/>
</dbReference>
<dbReference type="CDD" id="cd06849">
    <property type="entry name" value="lipoyl_domain"/>
    <property type="match status" value="1"/>
</dbReference>
<dbReference type="InterPro" id="IPR003016">
    <property type="entry name" value="2-oxoA_DH_lipoyl-BS"/>
</dbReference>
<dbReference type="PANTHER" id="PTHR43178:SF2">
    <property type="entry name" value="DIHYDROLIPOYLLYSINE-RESIDUE ACETYLTRANSFERASE COMPONENT OF PYRUVATE DEHYDROGENASE COMPLEX"/>
    <property type="match status" value="1"/>
</dbReference>
<dbReference type="Pfam" id="PF00364">
    <property type="entry name" value="Biotin_lipoyl"/>
    <property type="match status" value="1"/>
</dbReference>